<dbReference type="PANTHER" id="PTHR43553:SF27">
    <property type="entry name" value="ENERGY-COUPLING FACTOR TRANSPORTER ATP-BINDING PROTEIN ECFA2"/>
    <property type="match status" value="1"/>
</dbReference>
<dbReference type="InterPro" id="IPR015856">
    <property type="entry name" value="ABC_transpr_CbiO/EcfA_su"/>
</dbReference>
<dbReference type="InterPro" id="IPR003439">
    <property type="entry name" value="ABC_transporter-like_ATP-bd"/>
</dbReference>
<proteinExistence type="inferred from homology"/>
<dbReference type="Gene3D" id="3.40.50.300">
    <property type="entry name" value="P-loop containing nucleotide triphosphate hydrolases"/>
    <property type="match status" value="1"/>
</dbReference>
<keyword evidence="3" id="KW-0813">Transport</keyword>
<dbReference type="SMART" id="SM00382">
    <property type="entry name" value="AAA"/>
    <property type="match status" value="1"/>
</dbReference>
<name>A0A398CRW6_9BACT</name>
<dbReference type="PROSITE" id="PS00211">
    <property type="entry name" value="ABC_TRANSPORTER_1"/>
    <property type="match status" value="1"/>
</dbReference>
<evidence type="ECO:0000256" key="4">
    <source>
        <dbReference type="ARBA" id="ARBA00022475"/>
    </source>
</evidence>
<organism evidence="10 11">
    <name type="scientific">Candidatus Cryosericum terrychapinii</name>
    <dbReference type="NCBI Taxonomy" id="2290919"/>
    <lineage>
        <taxon>Bacteria</taxon>
        <taxon>Pseudomonadati</taxon>
        <taxon>Caldisericota/Cryosericota group</taxon>
        <taxon>Candidatus Cryosericota</taxon>
        <taxon>Candidatus Cryosericia</taxon>
        <taxon>Candidatus Cryosericales</taxon>
        <taxon>Candidatus Cryosericaceae</taxon>
        <taxon>Candidatus Cryosericum</taxon>
    </lineage>
</organism>
<dbReference type="GO" id="GO:0005524">
    <property type="term" value="F:ATP binding"/>
    <property type="evidence" value="ECO:0007669"/>
    <property type="project" value="UniProtKB-KW"/>
</dbReference>
<evidence type="ECO:0000259" key="9">
    <source>
        <dbReference type="PROSITE" id="PS50893"/>
    </source>
</evidence>
<protein>
    <submittedName>
        <fullName evidence="10">ATP-binding cassette domain-containing protein</fullName>
    </submittedName>
</protein>
<keyword evidence="4" id="KW-1003">Cell membrane</keyword>
<gene>
    <name evidence="10" type="ORF">SMC7_03740</name>
</gene>
<comment type="similarity">
    <text evidence="2">Belongs to the ABC transporter superfamily.</text>
</comment>
<dbReference type="GO" id="GO:0043190">
    <property type="term" value="C:ATP-binding cassette (ABC) transporter complex"/>
    <property type="evidence" value="ECO:0007669"/>
    <property type="project" value="TreeGrafter"/>
</dbReference>
<dbReference type="Proteomes" id="UP000266328">
    <property type="component" value="Unassembled WGS sequence"/>
</dbReference>
<dbReference type="PROSITE" id="PS50893">
    <property type="entry name" value="ABC_TRANSPORTER_2"/>
    <property type="match status" value="1"/>
</dbReference>
<evidence type="ECO:0000256" key="5">
    <source>
        <dbReference type="ARBA" id="ARBA00022741"/>
    </source>
</evidence>
<evidence type="ECO:0000256" key="3">
    <source>
        <dbReference type="ARBA" id="ARBA00022448"/>
    </source>
</evidence>
<keyword evidence="6 10" id="KW-0067">ATP-binding</keyword>
<evidence type="ECO:0000256" key="7">
    <source>
        <dbReference type="ARBA" id="ARBA00022967"/>
    </source>
</evidence>
<dbReference type="InterPro" id="IPR017871">
    <property type="entry name" value="ABC_transporter-like_CS"/>
</dbReference>
<evidence type="ECO:0000313" key="11">
    <source>
        <dbReference type="Proteomes" id="UP000266328"/>
    </source>
</evidence>
<dbReference type="GO" id="GO:0042626">
    <property type="term" value="F:ATPase-coupled transmembrane transporter activity"/>
    <property type="evidence" value="ECO:0007669"/>
    <property type="project" value="TreeGrafter"/>
</dbReference>
<dbReference type="EMBL" id="QXIS01000021">
    <property type="protein sequence ID" value="RIE06166.1"/>
    <property type="molecule type" value="Genomic_DNA"/>
</dbReference>
<dbReference type="InterPro" id="IPR050095">
    <property type="entry name" value="ECF_ABC_transporter_ATP-bd"/>
</dbReference>
<accession>A0A398CRW6</accession>
<dbReference type="CDD" id="cd03225">
    <property type="entry name" value="ABC_cobalt_CbiO_domain1"/>
    <property type="match status" value="1"/>
</dbReference>
<dbReference type="InterPro" id="IPR027417">
    <property type="entry name" value="P-loop_NTPase"/>
</dbReference>
<reference evidence="10 11" key="1">
    <citation type="submission" date="2018-09" db="EMBL/GenBank/DDBJ databases">
        <title>Discovery and Ecogenomic Context for Candidatus Cryosericales, a Global Caldiserica Order Active in Thawing Permafrost.</title>
        <authorList>
            <person name="Martinez M.A."/>
            <person name="Woodcroft B.J."/>
            <person name="Ignacio Espinoza J.C."/>
            <person name="Zayed A."/>
            <person name="Singleton C.M."/>
            <person name="Boyd J."/>
            <person name="Li Y.-F."/>
            <person name="Purvine S."/>
            <person name="Maughan H."/>
            <person name="Hodgkins S.B."/>
            <person name="Anderson D."/>
            <person name="Sederholm M."/>
            <person name="Temperton B."/>
            <person name="Saleska S.R."/>
            <person name="Tyson G.W."/>
            <person name="Rich V.I."/>
        </authorList>
    </citation>
    <scope>NUCLEOTIDE SEQUENCE [LARGE SCALE GENOMIC DNA]</scope>
    <source>
        <strain evidence="10 11">SMC7</strain>
    </source>
</reference>
<evidence type="ECO:0000256" key="1">
    <source>
        <dbReference type="ARBA" id="ARBA00004202"/>
    </source>
</evidence>
<dbReference type="AlphaFoldDB" id="A0A398CRW6"/>
<keyword evidence="8" id="KW-0472">Membrane</keyword>
<keyword evidence="7" id="KW-1278">Translocase</keyword>
<evidence type="ECO:0000313" key="10">
    <source>
        <dbReference type="EMBL" id="RIE06166.1"/>
    </source>
</evidence>
<keyword evidence="11" id="KW-1185">Reference proteome</keyword>
<dbReference type="FunFam" id="3.40.50.300:FF:000224">
    <property type="entry name" value="Energy-coupling factor transporter ATP-binding protein EcfA"/>
    <property type="match status" value="1"/>
</dbReference>
<comment type="caution">
    <text evidence="10">The sequence shown here is derived from an EMBL/GenBank/DDBJ whole genome shotgun (WGS) entry which is preliminary data.</text>
</comment>
<keyword evidence="5" id="KW-0547">Nucleotide-binding</keyword>
<evidence type="ECO:0000256" key="6">
    <source>
        <dbReference type="ARBA" id="ARBA00022840"/>
    </source>
</evidence>
<feature type="domain" description="ABC transporter" evidence="9">
    <location>
        <begin position="3"/>
        <end position="245"/>
    </location>
</feature>
<dbReference type="InterPro" id="IPR003593">
    <property type="entry name" value="AAA+_ATPase"/>
</dbReference>
<sequence>MSIDLKNVDYVYDSGEPFEYFALRGISLHIDDGAFVGIVGRTGSGKSTLVEHLNGLLFSTRGEVIVDDEIVSKERTVLAKVRRRVGIVFQYPEDQFFAETVFEEVAFGCRNYGFSKEQVDESVHKAMSTVGLDLERFLSLSPFQLSGGEQRRVAIASVIAMGQKYIVLDEPTAGLDSGTKLAVLTELEALRQTANVTVILVSHNMDEVAEFCKEVVVLDGGTVAFQGSTDAFFSDVDLVDRTGLELPESYRLARALKECGSSLTVNECSTSRMLDSLRLCVSDLGGA</sequence>
<dbReference type="GO" id="GO:0016887">
    <property type="term" value="F:ATP hydrolysis activity"/>
    <property type="evidence" value="ECO:0007669"/>
    <property type="project" value="InterPro"/>
</dbReference>
<evidence type="ECO:0000256" key="2">
    <source>
        <dbReference type="ARBA" id="ARBA00005417"/>
    </source>
</evidence>
<comment type="subcellular location">
    <subcellularLocation>
        <location evidence="1">Cell membrane</location>
        <topology evidence="1">Peripheral membrane protein</topology>
    </subcellularLocation>
</comment>
<dbReference type="RefSeq" id="WP_119089021.1">
    <property type="nucleotide sequence ID" value="NZ_QXIS01000021.1"/>
</dbReference>
<dbReference type="Pfam" id="PF00005">
    <property type="entry name" value="ABC_tran"/>
    <property type="match status" value="1"/>
</dbReference>
<dbReference type="PANTHER" id="PTHR43553">
    <property type="entry name" value="HEAVY METAL TRANSPORTER"/>
    <property type="match status" value="1"/>
</dbReference>
<evidence type="ECO:0000256" key="8">
    <source>
        <dbReference type="ARBA" id="ARBA00023136"/>
    </source>
</evidence>
<dbReference type="SUPFAM" id="SSF52540">
    <property type="entry name" value="P-loop containing nucleoside triphosphate hydrolases"/>
    <property type="match status" value="1"/>
</dbReference>
<dbReference type="OrthoDB" id="9784332at2"/>